<evidence type="ECO:0000313" key="10">
    <source>
        <dbReference type="Proteomes" id="UP000215767"/>
    </source>
</evidence>
<proteinExistence type="inferred from homology"/>
<accession>A0A261UDR6</accession>
<dbReference type="Gene3D" id="3.40.190.10">
    <property type="entry name" value="Periplasmic binding protein-like II"/>
    <property type="match status" value="2"/>
</dbReference>
<reference evidence="10" key="1">
    <citation type="submission" date="2017-05" db="EMBL/GenBank/DDBJ databases">
        <title>Complete and WGS of Bordetella genogroups.</title>
        <authorList>
            <person name="Spilker T."/>
            <person name="Lipuma J."/>
        </authorList>
    </citation>
    <scope>NUCLEOTIDE SEQUENCE [LARGE SCALE GENOMIC DNA]</scope>
    <source>
        <strain evidence="10">AU8856</strain>
    </source>
</reference>
<protein>
    <submittedName>
        <fullName evidence="9">ABC transporter substrate-binding protein</fullName>
    </submittedName>
</protein>
<feature type="signal peptide" evidence="8">
    <location>
        <begin position="1"/>
        <end position="25"/>
    </location>
</feature>
<comment type="caution">
    <text evidence="9">The sequence shown here is derived from an EMBL/GenBank/DDBJ whole genome shotgun (WGS) entry which is preliminary data.</text>
</comment>
<sequence>MHFPIRALAAGISCALALTASPWAAAQAYDVRAHQGARINFLANNNPVANALIKHKAEFEKLTGIELKVDAYQEQQMRQRLVTTMNAHSSEVDVFMSLPSREGLQFARAGWYADLTPYVRNAVAPDYDFQDFSPGLIKDATVDGKLTGIPLNLEGPVLYYRTDIFKKCGVSLPADLKDLPAVANRIKQCEPDITPFVSRGQKPALPFTYSVFLHNMGGEYMRDGKSALCSPAGLAAMGLYAGLLKDYGPPGVVNYNFYQISSLYKAGRAAMAFESSNELSTVLQGGARESDTGVAVLPAGAGGSHPTMIGWTMSISAYSKNKDAAWAFLQWASSPAMQKRLALEGIAPPRVSALQDAQFKDWAGQKPVRQQWVAALDQISRTGTAEVGYPIVANPASREFVGQAVDDVLLGTKPADKACADADTALNALIAKE</sequence>
<comment type="subcellular location">
    <subcellularLocation>
        <location evidence="1">Periplasm</location>
    </subcellularLocation>
</comment>
<dbReference type="AlphaFoldDB" id="A0A261UDR6"/>
<organism evidence="9 10">
    <name type="scientific">Bordetella genomosp. 11</name>
    <dbReference type="NCBI Taxonomy" id="1416808"/>
    <lineage>
        <taxon>Bacteria</taxon>
        <taxon>Pseudomonadati</taxon>
        <taxon>Pseudomonadota</taxon>
        <taxon>Betaproteobacteria</taxon>
        <taxon>Burkholderiales</taxon>
        <taxon>Alcaligenaceae</taxon>
        <taxon>Bordetella</taxon>
    </lineage>
</organism>
<gene>
    <name evidence="9" type="ORF">CAL28_11375</name>
</gene>
<evidence type="ECO:0000256" key="5">
    <source>
        <dbReference type="ARBA" id="ARBA00023136"/>
    </source>
</evidence>
<comment type="similarity">
    <text evidence="2">Belongs to the bacterial solute-binding protein 1 family.</text>
</comment>
<dbReference type="InterPro" id="IPR050490">
    <property type="entry name" value="Bact_solute-bd_prot1"/>
</dbReference>
<evidence type="ECO:0000256" key="2">
    <source>
        <dbReference type="ARBA" id="ARBA00008520"/>
    </source>
</evidence>
<name>A0A261UDR6_9BORD</name>
<dbReference type="PANTHER" id="PTHR43649">
    <property type="entry name" value="ARABINOSE-BINDING PROTEIN-RELATED"/>
    <property type="match status" value="1"/>
</dbReference>
<evidence type="ECO:0000256" key="8">
    <source>
        <dbReference type="SAM" id="SignalP"/>
    </source>
</evidence>
<dbReference type="EMBL" id="NEVS01000004">
    <property type="protein sequence ID" value="OZI60066.1"/>
    <property type="molecule type" value="Genomic_DNA"/>
</dbReference>
<evidence type="ECO:0000256" key="7">
    <source>
        <dbReference type="ARBA" id="ARBA00023288"/>
    </source>
</evidence>
<keyword evidence="5" id="KW-0472">Membrane</keyword>
<evidence type="ECO:0000256" key="6">
    <source>
        <dbReference type="ARBA" id="ARBA00023139"/>
    </source>
</evidence>
<keyword evidence="6" id="KW-0564">Palmitate</keyword>
<dbReference type="SUPFAM" id="SSF53850">
    <property type="entry name" value="Periplasmic binding protein-like II"/>
    <property type="match status" value="1"/>
</dbReference>
<evidence type="ECO:0000313" key="9">
    <source>
        <dbReference type="EMBL" id="OZI60066.1"/>
    </source>
</evidence>
<dbReference type="Pfam" id="PF01547">
    <property type="entry name" value="SBP_bac_1"/>
    <property type="match status" value="1"/>
</dbReference>
<dbReference type="InterPro" id="IPR006059">
    <property type="entry name" value="SBP"/>
</dbReference>
<dbReference type="OrthoDB" id="9804061at2"/>
<dbReference type="GO" id="GO:0042597">
    <property type="term" value="C:periplasmic space"/>
    <property type="evidence" value="ECO:0007669"/>
    <property type="project" value="UniProtKB-SubCell"/>
</dbReference>
<dbReference type="CDD" id="cd13585">
    <property type="entry name" value="PBP2_TMBP_like"/>
    <property type="match status" value="1"/>
</dbReference>
<keyword evidence="3" id="KW-1003">Cell membrane</keyword>
<dbReference type="RefSeq" id="WP_094841484.1">
    <property type="nucleotide sequence ID" value="NZ_NEVS01000004.1"/>
</dbReference>
<keyword evidence="4 8" id="KW-0732">Signal</keyword>
<evidence type="ECO:0000256" key="4">
    <source>
        <dbReference type="ARBA" id="ARBA00022729"/>
    </source>
</evidence>
<feature type="chain" id="PRO_5012085527" evidence="8">
    <location>
        <begin position="26"/>
        <end position="433"/>
    </location>
</feature>
<keyword evidence="10" id="KW-1185">Reference proteome</keyword>
<dbReference type="PANTHER" id="PTHR43649:SF33">
    <property type="entry name" value="POLYGALACTURONAN_RHAMNOGALACTURONAN-BINDING PROTEIN YTCQ"/>
    <property type="match status" value="1"/>
</dbReference>
<evidence type="ECO:0000256" key="3">
    <source>
        <dbReference type="ARBA" id="ARBA00022475"/>
    </source>
</evidence>
<keyword evidence="7" id="KW-0449">Lipoprotein</keyword>
<dbReference type="Proteomes" id="UP000215767">
    <property type="component" value="Unassembled WGS sequence"/>
</dbReference>
<evidence type="ECO:0000256" key="1">
    <source>
        <dbReference type="ARBA" id="ARBA00004418"/>
    </source>
</evidence>